<accession>T1DTZ3</accession>
<dbReference type="GO" id="GO:0005886">
    <property type="term" value="C:plasma membrane"/>
    <property type="evidence" value="ECO:0007669"/>
    <property type="project" value="TreeGrafter"/>
</dbReference>
<evidence type="ECO:0000256" key="7">
    <source>
        <dbReference type="ARBA" id="ARBA00033270"/>
    </source>
</evidence>
<dbReference type="PROSITE" id="PS00428">
    <property type="entry name" value="FTSW_RODA_SPOVE"/>
    <property type="match status" value="1"/>
</dbReference>
<evidence type="ECO:0000313" key="10">
    <source>
        <dbReference type="Proteomes" id="UP000018031"/>
    </source>
</evidence>
<dbReference type="InterPro" id="IPR018365">
    <property type="entry name" value="Cell_cycle_FtsW-rel_CS"/>
</dbReference>
<dbReference type="AlphaFoldDB" id="T1DTZ3"/>
<reference evidence="10" key="1">
    <citation type="journal article" date="2013" name="Genome">
        <title>Draft Genome Sequences of Porphyromonas crevioricanis JCM 15906T and Porphyromonas cansulci JCM 13913T Isolated from a Canine Oral Cavity.</title>
        <authorList>
            <person name="Sakamoto M."/>
            <person name="Tanaka N."/>
            <person name="Shiwa Y."/>
            <person name="Yoshikawa H."/>
            <person name="Ohkuma M."/>
        </authorList>
    </citation>
    <scope>NUCLEOTIDE SEQUENCE [LARGE SCALE GENOMIC DNA]</scope>
    <source>
        <strain evidence="10">JCM 15906</strain>
    </source>
</reference>
<keyword evidence="3" id="KW-0133">Cell shape</keyword>
<evidence type="ECO:0000256" key="2">
    <source>
        <dbReference type="ARBA" id="ARBA00022692"/>
    </source>
</evidence>
<dbReference type="GO" id="GO:0051301">
    <property type="term" value="P:cell division"/>
    <property type="evidence" value="ECO:0007669"/>
    <property type="project" value="InterPro"/>
</dbReference>
<comment type="caution">
    <text evidence="9">The sequence shown here is derived from an EMBL/GenBank/DDBJ whole genome shotgun (WGS) entry which is preliminary data.</text>
</comment>
<dbReference type="EMBL" id="BAOU01000057">
    <property type="protein sequence ID" value="GAD06119.1"/>
    <property type="molecule type" value="Genomic_DNA"/>
</dbReference>
<feature type="transmembrane region" description="Helical" evidence="8">
    <location>
        <begin position="232"/>
        <end position="253"/>
    </location>
</feature>
<evidence type="ECO:0000256" key="1">
    <source>
        <dbReference type="ARBA" id="ARBA00004141"/>
    </source>
</evidence>
<evidence type="ECO:0000256" key="5">
    <source>
        <dbReference type="ARBA" id="ARBA00023136"/>
    </source>
</evidence>
<comment type="subcellular location">
    <subcellularLocation>
        <location evidence="1">Membrane</location>
        <topology evidence="1">Multi-pass membrane protein</topology>
    </subcellularLocation>
</comment>
<dbReference type="PANTHER" id="PTHR30474">
    <property type="entry name" value="CELL CYCLE PROTEIN"/>
    <property type="match status" value="1"/>
</dbReference>
<dbReference type="Pfam" id="PF01098">
    <property type="entry name" value="FTSW_RODA_SPOVE"/>
    <property type="match status" value="1"/>
</dbReference>
<dbReference type="GO" id="GO:0032153">
    <property type="term" value="C:cell division site"/>
    <property type="evidence" value="ECO:0007669"/>
    <property type="project" value="TreeGrafter"/>
</dbReference>
<dbReference type="NCBIfam" id="NF037961">
    <property type="entry name" value="RodA_shape"/>
    <property type="match status" value="1"/>
</dbReference>
<dbReference type="GO" id="GO:0015648">
    <property type="term" value="F:lipid-linked peptidoglycan transporter activity"/>
    <property type="evidence" value="ECO:0007669"/>
    <property type="project" value="TreeGrafter"/>
</dbReference>
<dbReference type="InterPro" id="IPR001182">
    <property type="entry name" value="FtsW/RodA"/>
</dbReference>
<feature type="transmembrane region" description="Helical" evidence="8">
    <location>
        <begin position="18"/>
        <end position="39"/>
    </location>
</feature>
<name>T1DTZ3_9PORP</name>
<feature type="transmembrane region" description="Helical" evidence="8">
    <location>
        <begin position="167"/>
        <end position="187"/>
    </location>
</feature>
<evidence type="ECO:0000256" key="6">
    <source>
        <dbReference type="ARBA" id="ARBA00032370"/>
    </source>
</evidence>
<evidence type="ECO:0000256" key="8">
    <source>
        <dbReference type="SAM" id="Phobius"/>
    </source>
</evidence>
<feature type="transmembrane region" description="Helical" evidence="8">
    <location>
        <begin position="69"/>
        <end position="89"/>
    </location>
</feature>
<proteinExistence type="predicted"/>
<evidence type="ECO:0000256" key="3">
    <source>
        <dbReference type="ARBA" id="ARBA00022960"/>
    </source>
</evidence>
<organism evidence="9 10">
    <name type="scientific">Porphyromonas crevioricanis JCM 15906</name>
    <dbReference type="NCBI Taxonomy" id="1305617"/>
    <lineage>
        <taxon>Bacteria</taxon>
        <taxon>Pseudomonadati</taxon>
        <taxon>Bacteroidota</taxon>
        <taxon>Bacteroidia</taxon>
        <taxon>Bacteroidales</taxon>
        <taxon>Porphyromonadaceae</taxon>
        <taxon>Porphyromonas</taxon>
    </lineage>
</organism>
<reference evidence="9 10" key="2">
    <citation type="journal article" date="2013" name="Genome Announc.">
        <title>Draft Genome Sequences of Porphyromonas crevioricanis JCM 15906T and Porphyromonas cansulci JCM 13913T Isolated from a Canine Oral Cavity.</title>
        <authorList>
            <person name="Sakamoto M."/>
            <person name="Tanaka N."/>
            <person name="Shiwa Y."/>
            <person name="Yoshikawa H."/>
            <person name="Ohkuma M."/>
        </authorList>
    </citation>
    <scope>NUCLEOTIDE SEQUENCE [LARGE SCALE GENOMIC DNA]</scope>
    <source>
        <strain evidence="9 10">JCM 15906</strain>
    </source>
</reference>
<keyword evidence="5 8" id="KW-0472">Membrane</keyword>
<evidence type="ECO:0000313" key="9">
    <source>
        <dbReference type="EMBL" id="GAD06119.1"/>
    </source>
</evidence>
<keyword evidence="4 8" id="KW-1133">Transmembrane helix</keyword>
<dbReference type="GO" id="GO:0008360">
    <property type="term" value="P:regulation of cell shape"/>
    <property type="evidence" value="ECO:0007669"/>
    <property type="project" value="UniProtKB-KW"/>
</dbReference>
<feature type="transmembrane region" description="Helical" evidence="8">
    <location>
        <begin position="45"/>
        <end position="62"/>
    </location>
</feature>
<sequence>MLATMVSILIYVRKPGQYFWSITVGTIVLLYVGGIALALNMPFNFAIINYVAIAGLSIWLIYRAWTHLRIGYFFIMLFSIGCLGFFHSVDYVFDEVMQPHQQTRIKVALGVEDDPRGSGYNVEQSKIAIGSGGLTGKGFLKGTQTKLKYVPEQATDFIFCTIGEEKGFVGASLVLIAFAALILRILYLSERQTTVFARVYGYCVGSIFLFHLIVNVGMVLGIVPVIGIPLPFFSYGGSSLWGFSILLFIFLSLDARREA</sequence>
<keyword evidence="2 8" id="KW-0812">Transmembrane</keyword>
<protein>
    <recommendedName>
        <fullName evidence="7">Cell wall polymerase</fullName>
    </recommendedName>
    <alternativeName>
        <fullName evidence="6">Peptidoglycan polymerase</fullName>
    </alternativeName>
</protein>
<gene>
    <name evidence="9" type="ORF">PORCRE_1841</name>
</gene>
<dbReference type="Proteomes" id="UP000018031">
    <property type="component" value="Unassembled WGS sequence"/>
</dbReference>
<dbReference type="PANTHER" id="PTHR30474:SF1">
    <property type="entry name" value="PEPTIDOGLYCAN GLYCOSYLTRANSFERASE MRDB"/>
    <property type="match status" value="1"/>
</dbReference>
<feature type="transmembrane region" description="Helical" evidence="8">
    <location>
        <begin position="199"/>
        <end position="226"/>
    </location>
</feature>
<evidence type="ECO:0000256" key="4">
    <source>
        <dbReference type="ARBA" id="ARBA00022989"/>
    </source>
</evidence>